<dbReference type="KEGG" id="trg:TRUGW13939_02081"/>
<gene>
    <name evidence="1" type="ORF">TRUGW13939_02081</name>
</gene>
<dbReference type="AlphaFoldDB" id="A0A7H8QN75"/>
<protein>
    <submittedName>
        <fullName evidence="1">Uncharacterized protein</fullName>
    </submittedName>
</protein>
<evidence type="ECO:0000313" key="1">
    <source>
        <dbReference type="EMBL" id="QKX54991.1"/>
    </source>
</evidence>
<dbReference type="GeneID" id="55989591"/>
<organism evidence="1 2">
    <name type="scientific">Talaromyces rugulosus</name>
    <name type="common">Penicillium rugulosum</name>
    <dbReference type="NCBI Taxonomy" id="121627"/>
    <lineage>
        <taxon>Eukaryota</taxon>
        <taxon>Fungi</taxon>
        <taxon>Dikarya</taxon>
        <taxon>Ascomycota</taxon>
        <taxon>Pezizomycotina</taxon>
        <taxon>Eurotiomycetes</taxon>
        <taxon>Eurotiomycetidae</taxon>
        <taxon>Eurotiales</taxon>
        <taxon>Trichocomaceae</taxon>
        <taxon>Talaromyces</taxon>
        <taxon>Talaromyces sect. Islandici</taxon>
    </lineage>
</organism>
<accession>A0A7H8QN75</accession>
<dbReference type="RefSeq" id="XP_035341170.1">
    <property type="nucleotide sequence ID" value="XM_035485277.1"/>
</dbReference>
<name>A0A7H8QN75_TALRU</name>
<evidence type="ECO:0000313" key="2">
    <source>
        <dbReference type="Proteomes" id="UP000509510"/>
    </source>
</evidence>
<dbReference type="Proteomes" id="UP000509510">
    <property type="component" value="Chromosome I"/>
</dbReference>
<dbReference type="OrthoDB" id="4360040at2759"/>
<dbReference type="EMBL" id="CP055898">
    <property type="protein sequence ID" value="QKX54991.1"/>
    <property type="molecule type" value="Genomic_DNA"/>
</dbReference>
<keyword evidence="2" id="KW-1185">Reference proteome</keyword>
<reference evidence="2" key="1">
    <citation type="submission" date="2020-06" db="EMBL/GenBank/DDBJ databases">
        <title>A chromosome-scale genome assembly of Talaromyces rugulosus W13939.</title>
        <authorList>
            <person name="Wang B."/>
            <person name="Guo L."/>
            <person name="Ye K."/>
            <person name="Wang L."/>
        </authorList>
    </citation>
    <scope>NUCLEOTIDE SEQUENCE [LARGE SCALE GENOMIC DNA]</scope>
    <source>
        <strain evidence="2">W13939</strain>
    </source>
</reference>
<sequence length="366" mass="41446">MPPRGQKRLHDGRSILHVDPANLKSEELEVLHSLETIWDDPNGLEKLRTFKWMFDLLLSACKSPAADFTVPATFFDSVIAAKEAVGVDYHQHGPQHDWQLRESSDLSDGRLSQWADECITAITTSKYYERSESESICRTVIDVIFCDRLNYLDDHNADRQLNWFPEMSISTRSNLLGKTIQGKVDWCLSHGNNKTEVDTTLVVLEAKRLGSAQSGLPQLIIYLAAVQDRRKQTGKRNCSTFGILSDSSLFIFAHLDSHRKLFVSRPHSWHSEKVKIIQWIDRLLADAIHASPHTTPVKGGNTSLMAYRNFLDQGYHFGPQDASVEIFENQTIRRYAINRALGSGYLVAPMDDAKHDNELENTNHSG</sequence>
<proteinExistence type="predicted"/>